<sequence length="788" mass="88992">MADKKGTEQVVLRILDGEEGVDARNDLTNGSVASVPDFEPKETRIVRCAIPQSVVESSPSHEISRMSSLKPPKIPVGSAVRRPSFARSSFSKPKSRLIEPPCPDGASLAEENAQAKSASGSPFSSSPKMDSTANIATATSPKEALKSAPITPRTPLVGSTGSEEEDDEEVYKTAELKVKEKSRKKLKRAVLIEWIAFLCITACLISSLTIDKLLTKEIWGLGLWKWCVLVLVIFCGRLFSQWFINCLVFLIERNFLLKRKVLYFVYGLRKSVIVFIWLALVLLAWGLLFDQSIKRSKKVNEILTYVTRALAASLIGAGLWLVKTLLVKILAASFQCTRFFDRIQESIFHQYILRTLSGPPLMEMAERVGGAASSGQLSFRHLKKERDGGNEGKEEVIDVDKLKKMKQEKVSAWTMRGLINVIRSSGLSTISNTIENFKEEEGEQKDKEINSEWEASAAAYQIFRNVAKPGSKYIDEEDLFRFMNKEEIDNVLPLFEGGVETGKIKRKTLKNWLVNVYIERKSLAHSLNDTKTAIEELNRLASAFVLIVIIIVWLLLMGFLTTQVLVFISSQLLLVVFMFGNTAKTIFEAIIFVFVMHPFDVGDRCVVDGVQMIVEEMNILTTIFLRYDNEKIFYPNSVLATKPISNFYRSPEMSDSIDFSVDFSTSIESIGALKARIKSSLSFQSTHLLDITELFLRYLESKPQFWRPNHSVIVKEIENVNKMKLSLYINHTINFQNYGDRSSRRSDLVLELKKIFEDLGIKYHLLPQEVQLNYVSSVAPMVSTTSRR</sequence>
<evidence type="ECO:0000256" key="3">
    <source>
        <dbReference type="ARBA" id="ARBA00022448"/>
    </source>
</evidence>
<feature type="transmembrane region" description="Helical" evidence="10">
    <location>
        <begin position="272"/>
        <end position="289"/>
    </location>
</feature>
<proteinExistence type="inferred from homology"/>
<feature type="compositionally biased region" description="Low complexity" evidence="9">
    <location>
        <begin position="115"/>
        <end position="128"/>
    </location>
</feature>
<dbReference type="GO" id="GO:0008381">
    <property type="term" value="F:mechanosensitive monoatomic ion channel activity"/>
    <property type="evidence" value="ECO:0007669"/>
    <property type="project" value="TreeGrafter"/>
</dbReference>
<comment type="caution">
    <text evidence="12">The sequence shown here is derived from an EMBL/GenBank/DDBJ whole genome shotgun (WGS) entry which is preliminary data.</text>
</comment>
<feature type="transmembrane region" description="Helical" evidence="10">
    <location>
        <begin position="189"/>
        <end position="210"/>
    </location>
</feature>
<dbReference type="Pfam" id="PF00924">
    <property type="entry name" value="MS_channel_2nd"/>
    <property type="match status" value="1"/>
</dbReference>
<feature type="region of interest" description="Disordered" evidence="9">
    <location>
        <begin position="56"/>
        <end position="165"/>
    </location>
</feature>
<dbReference type="GO" id="GO:0006820">
    <property type="term" value="P:monoatomic anion transport"/>
    <property type="evidence" value="ECO:0007669"/>
    <property type="project" value="TreeGrafter"/>
</dbReference>
<gene>
    <name evidence="12" type="primary">MSL10</name>
    <name evidence="12" type="ORF">SDJN03_15448</name>
</gene>
<keyword evidence="8" id="KW-0407">Ion channel</keyword>
<evidence type="ECO:0000313" key="13">
    <source>
        <dbReference type="Proteomes" id="UP000685013"/>
    </source>
</evidence>
<keyword evidence="7 10" id="KW-0472">Membrane</keyword>
<keyword evidence="13" id="KW-1185">Reference proteome</keyword>
<name>A0AAV6N0V0_9ROSI</name>
<organism evidence="12 13">
    <name type="scientific">Cucurbita argyrosperma subsp. sororia</name>
    <dbReference type="NCBI Taxonomy" id="37648"/>
    <lineage>
        <taxon>Eukaryota</taxon>
        <taxon>Viridiplantae</taxon>
        <taxon>Streptophyta</taxon>
        <taxon>Embryophyta</taxon>
        <taxon>Tracheophyta</taxon>
        <taxon>Spermatophyta</taxon>
        <taxon>Magnoliopsida</taxon>
        <taxon>eudicotyledons</taxon>
        <taxon>Gunneridae</taxon>
        <taxon>Pentapetalae</taxon>
        <taxon>rosids</taxon>
        <taxon>fabids</taxon>
        <taxon>Cucurbitales</taxon>
        <taxon>Cucurbitaceae</taxon>
        <taxon>Cucurbiteae</taxon>
        <taxon>Cucurbita</taxon>
    </lineage>
</organism>
<keyword evidence="3" id="KW-0813">Transport</keyword>
<evidence type="ECO:0000256" key="7">
    <source>
        <dbReference type="ARBA" id="ARBA00023136"/>
    </source>
</evidence>
<comment type="similarity">
    <text evidence="2">Belongs to the MscS (TC 1.A.23) family.</text>
</comment>
<accession>A0AAV6N0V0</accession>
<dbReference type="PIRSF" id="PIRSF017209">
    <property type="entry name" value="Memb_At2g17000_prd"/>
    <property type="match status" value="1"/>
</dbReference>
<protein>
    <submittedName>
        <fullName evidence="12">Mechanosensitive ion channel protein 10</fullName>
    </submittedName>
</protein>
<evidence type="ECO:0000256" key="9">
    <source>
        <dbReference type="SAM" id="MobiDB-lite"/>
    </source>
</evidence>
<feature type="transmembrane region" description="Helical" evidence="10">
    <location>
        <begin position="309"/>
        <end position="331"/>
    </location>
</feature>
<feature type="domain" description="Mechanosensitive ion channel MscS" evidence="11">
    <location>
        <begin position="591"/>
        <end position="647"/>
    </location>
</feature>
<dbReference type="GO" id="GO:0005886">
    <property type="term" value="C:plasma membrane"/>
    <property type="evidence" value="ECO:0007669"/>
    <property type="project" value="UniProtKB-ARBA"/>
</dbReference>
<dbReference type="PANTHER" id="PTHR31618:SF7">
    <property type="entry name" value="MECHANOSENSITIVE ION CHANNEL PROTEIN"/>
    <property type="match status" value="1"/>
</dbReference>
<feature type="transmembrane region" description="Helical" evidence="10">
    <location>
        <begin position="540"/>
        <end position="560"/>
    </location>
</feature>
<dbReference type="FunFam" id="2.30.30.60:FF:000003">
    <property type="entry name" value="Predicted mechanosensitive ion channel"/>
    <property type="match status" value="1"/>
</dbReference>
<feature type="non-terminal residue" evidence="12">
    <location>
        <position position="1"/>
    </location>
</feature>
<reference evidence="12 13" key="1">
    <citation type="journal article" date="2021" name="Hortic Res">
        <title>The domestication of Cucurbita argyrosperma as revealed by the genome of its wild relative.</title>
        <authorList>
            <person name="Barrera-Redondo J."/>
            <person name="Sanchez-de la Vega G."/>
            <person name="Aguirre-Liguori J.A."/>
            <person name="Castellanos-Morales G."/>
            <person name="Gutierrez-Guerrero Y.T."/>
            <person name="Aguirre-Dugua X."/>
            <person name="Aguirre-Planter E."/>
            <person name="Tenaillon M.I."/>
            <person name="Lira-Saade R."/>
            <person name="Eguiarte L.E."/>
        </authorList>
    </citation>
    <scope>NUCLEOTIDE SEQUENCE [LARGE SCALE GENOMIC DNA]</scope>
    <source>
        <strain evidence="12">JBR-2021</strain>
    </source>
</reference>
<dbReference type="AlphaFoldDB" id="A0AAV6N0V0"/>
<dbReference type="GO" id="GO:0050982">
    <property type="term" value="P:detection of mechanical stimulus"/>
    <property type="evidence" value="ECO:0007669"/>
    <property type="project" value="UniProtKB-ARBA"/>
</dbReference>
<keyword evidence="4 10" id="KW-0812">Transmembrane</keyword>
<dbReference type="EMBL" id="JAGKQH010000010">
    <property type="protein sequence ID" value="KAG6590025.1"/>
    <property type="molecule type" value="Genomic_DNA"/>
</dbReference>
<dbReference type="PANTHER" id="PTHR31618">
    <property type="entry name" value="MECHANOSENSITIVE ION CHANNEL PROTEIN 5"/>
    <property type="match status" value="1"/>
</dbReference>
<evidence type="ECO:0000256" key="5">
    <source>
        <dbReference type="ARBA" id="ARBA00022989"/>
    </source>
</evidence>
<evidence type="ECO:0000256" key="8">
    <source>
        <dbReference type="ARBA" id="ARBA00023303"/>
    </source>
</evidence>
<dbReference type="Proteomes" id="UP000685013">
    <property type="component" value="Chromosome 10"/>
</dbReference>
<evidence type="ECO:0000256" key="10">
    <source>
        <dbReference type="SAM" id="Phobius"/>
    </source>
</evidence>
<evidence type="ECO:0000259" key="11">
    <source>
        <dbReference type="Pfam" id="PF00924"/>
    </source>
</evidence>
<evidence type="ECO:0000256" key="2">
    <source>
        <dbReference type="ARBA" id="ARBA00008017"/>
    </source>
</evidence>
<feature type="transmembrane region" description="Helical" evidence="10">
    <location>
        <begin position="222"/>
        <end position="251"/>
    </location>
</feature>
<feature type="compositionally biased region" description="Polar residues" evidence="9">
    <location>
        <begin position="56"/>
        <end position="67"/>
    </location>
</feature>
<keyword evidence="5 10" id="KW-1133">Transmembrane helix</keyword>
<comment type="subcellular location">
    <subcellularLocation>
        <location evidence="1">Membrane</location>
        <topology evidence="1">Multi-pass membrane protein</topology>
    </subcellularLocation>
</comment>
<keyword evidence="6" id="KW-0406">Ion transport</keyword>
<feature type="compositionally biased region" description="Polar residues" evidence="9">
    <location>
        <begin position="129"/>
        <end position="140"/>
    </location>
</feature>
<evidence type="ECO:0000256" key="1">
    <source>
        <dbReference type="ARBA" id="ARBA00004141"/>
    </source>
</evidence>
<evidence type="ECO:0000313" key="12">
    <source>
        <dbReference type="EMBL" id="KAG6590025.1"/>
    </source>
</evidence>
<evidence type="ECO:0000256" key="4">
    <source>
        <dbReference type="ARBA" id="ARBA00022692"/>
    </source>
</evidence>
<evidence type="ECO:0000256" key="6">
    <source>
        <dbReference type="ARBA" id="ARBA00023065"/>
    </source>
</evidence>
<dbReference type="InterPro" id="IPR006685">
    <property type="entry name" value="MscS_channel_2nd"/>
</dbReference>
<dbReference type="InterPro" id="IPR016688">
    <property type="entry name" value="MscS-like_plants/fungi"/>
</dbReference>
<feature type="transmembrane region" description="Helical" evidence="10">
    <location>
        <begin position="572"/>
        <end position="595"/>
    </location>
</feature>